<dbReference type="SUPFAM" id="SSF102405">
    <property type="entry name" value="MCP/YpsA-like"/>
    <property type="match status" value="1"/>
</dbReference>
<dbReference type="Proteomes" id="UP000594464">
    <property type="component" value="Chromosome"/>
</dbReference>
<proteinExistence type="inferred from homology"/>
<comment type="catalytic activity">
    <reaction evidence="1">
        <text>AMP + H2O = D-ribose 5-phosphate + adenine</text>
        <dbReference type="Rhea" id="RHEA:20129"/>
        <dbReference type="ChEBI" id="CHEBI:15377"/>
        <dbReference type="ChEBI" id="CHEBI:16708"/>
        <dbReference type="ChEBI" id="CHEBI:78346"/>
        <dbReference type="ChEBI" id="CHEBI:456215"/>
        <dbReference type="EC" id="3.2.2.4"/>
    </reaction>
</comment>
<name>A0A7T0C1Y9_9BACT</name>
<keyword evidence="3" id="KW-0203">Cytokinin biosynthesis</keyword>
<organism evidence="4 5">
    <name type="scientific">Candidatus Nitrohelix vancouverensis</name>
    <dbReference type="NCBI Taxonomy" id="2705534"/>
    <lineage>
        <taxon>Bacteria</taxon>
        <taxon>Pseudomonadati</taxon>
        <taxon>Nitrospinota/Tectimicrobiota group</taxon>
        <taxon>Nitrospinota</taxon>
        <taxon>Nitrospinia</taxon>
        <taxon>Nitrospinales</taxon>
        <taxon>Nitrospinaceae</taxon>
        <taxon>Candidatus Nitrohelix</taxon>
    </lineage>
</organism>
<dbReference type="GO" id="GO:0009691">
    <property type="term" value="P:cytokinin biosynthetic process"/>
    <property type="evidence" value="ECO:0007669"/>
    <property type="project" value="UniProtKB-UniRule"/>
</dbReference>
<dbReference type="InterPro" id="IPR005269">
    <property type="entry name" value="LOG"/>
</dbReference>
<dbReference type="InterPro" id="IPR031100">
    <property type="entry name" value="LOG_fam"/>
</dbReference>
<sequence length="182" mass="20123">MKTICVFCASSDQAAPAFKQAARDMGAEIGRREWTMVYGGASIGLMGEAARAVHSSGGKVVGVIPQFLMEKEIGFLDADEMIVTPDMRKRKTIMEERSDAFIALPGGIGTLEEIMEILTLIHLQVTSKPMVLVNIDGYYDALIRLFQNTVDHNLTAPKFMKSFTEVRDVDSAIHLLTQRWGL</sequence>
<evidence type="ECO:0000256" key="2">
    <source>
        <dbReference type="ARBA" id="ARBA00006763"/>
    </source>
</evidence>
<evidence type="ECO:0000313" key="5">
    <source>
        <dbReference type="Proteomes" id="UP000594464"/>
    </source>
</evidence>
<dbReference type="Gene3D" id="3.40.50.450">
    <property type="match status" value="1"/>
</dbReference>
<gene>
    <name evidence="4" type="ORF">G3M78_06630</name>
</gene>
<evidence type="ECO:0000256" key="1">
    <source>
        <dbReference type="ARBA" id="ARBA00000274"/>
    </source>
</evidence>
<evidence type="ECO:0000256" key="3">
    <source>
        <dbReference type="RuleBase" id="RU363015"/>
    </source>
</evidence>
<comment type="similarity">
    <text evidence="2 3">Belongs to the LOG family.</text>
</comment>
<dbReference type="GO" id="GO:0005829">
    <property type="term" value="C:cytosol"/>
    <property type="evidence" value="ECO:0007669"/>
    <property type="project" value="TreeGrafter"/>
</dbReference>
<dbReference type="EMBL" id="CP048620">
    <property type="protein sequence ID" value="QPJ65079.1"/>
    <property type="molecule type" value="Genomic_DNA"/>
</dbReference>
<dbReference type="KEGG" id="nva:G3M78_06630"/>
<dbReference type="GO" id="GO:0008714">
    <property type="term" value="F:AMP nucleosidase activity"/>
    <property type="evidence" value="ECO:0007669"/>
    <property type="project" value="UniProtKB-EC"/>
</dbReference>
<protein>
    <recommendedName>
        <fullName evidence="3">Cytokinin riboside 5'-monophosphate phosphoribohydrolase</fullName>
        <ecNumber evidence="3">3.2.2.n1</ecNumber>
    </recommendedName>
</protein>
<evidence type="ECO:0000313" key="4">
    <source>
        <dbReference type="EMBL" id="QPJ65079.1"/>
    </source>
</evidence>
<dbReference type="NCBIfam" id="TIGR00730">
    <property type="entry name" value="Rossman fold protein, TIGR00730 family"/>
    <property type="match status" value="1"/>
</dbReference>
<dbReference type="Pfam" id="PF03641">
    <property type="entry name" value="Lysine_decarbox"/>
    <property type="match status" value="1"/>
</dbReference>
<dbReference type="PANTHER" id="PTHR31223">
    <property type="entry name" value="LOG FAMILY PROTEIN YJL055W"/>
    <property type="match status" value="1"/>
</dbReference>
<dbReference type="PANTHER" id="PTHR31223:SF70">
    <property type="entry name" value="LOG FAMILY PROTEIN YJL055W"/>
    <property type="match status" value="1"/>
</dbReference>
<accession>A0A7T0C1Y9</accession>
<dbReference type="EC" id="3.2.2.n1" evidence="3"/>
<dbReference type="AlphaFoldDB" id="A0A7T0C1Y9"/>
<keyword evidence="3" id="KW-0378">Hydrolase</keyword>
<reference evidence="5" key="1">
    <citation type="submission" date="2020-02" db="EMBL/GenBank/DDBJ databases">
        <title>Genomic and physiological characterization of two novel Nitrospinaceae genera.</title>
        <authorList>
            <person name="Mueller A.J."/>
            <person name="Jung M.-Y."/>
            <person name="Strachan C.R."/>
            <person name="Herbold C.W."/>
            <person name="Kirkegaard R.H."/>
            <person name="Daims H."/>
        </authorList>
    </citation>
    <scope>NUCLEOTIDE SEQUENCE [LARGE SCALE GENOMIC DNA]</scope>
</reference>